<dbReference type="AlphaFoldDB" id="A0A0D0IJ10"/>
<proteinExistence type="predicted"/>
<dbReference type="PANTHER" id="PTHR43537">
    <property type="entry name" value="TRANSCRIPTIONAL REGULATOR, GNTR FAMILY"/>
    <property type="match status" value="1"/>
</dbReference>
<keyword evidence="3" id="KW-0804">Transcription</keyword>
<dbReference type="SMART" id="SM00345">
    <property type="entry name" value="HTH_GNTR"/>
    <property type="match status" value="1"/>
</dbReference>
<dbReference type="PROSITE" id="PS50949">
    <property type="entry name" value="HTH_GNTR"/>
    <property type="match status" value="1"/>
</dbReference>
<evidence type="ECO:0000259" key="4">
    <source>
        <dbReference type="PROSITE" id="PS50949"/>
    </source>
</evidence>
<dbReference type="EMBL" id="JXSQ01000027">
    <property type="protein sequence ID" value="KIP51649.1"/>
    <property type="molecule type" value="Genomic_DNA"/>
</dbReference>
<dbReference type="InterPro" id="IPR036390">
    <property type="entry name" value="WH_DNA-bd_sf"/>
</dbReference>
<organism evidence="5 6">
    <name type="scientific">Leucobacter komagatae</name>
    <dbReference type="NCBI Taxonomy" id="55969"/>
    <lineage>
        <taxon>Bacteria</taxon>
        <taxon>Bacillati</taxon>
        <taxon>Actinomycetota</taxon>
        <taxon>Actinomycetes</taxon>
        <taxon>Micrococcales</taxon>
        <taxon>Microbacteriaceae</taxon>
        <taxon>Leucobacter</taxon>
    </lineage>
</organism>
<dbReference type="SMART" id="SM00895">
    <property type="entry name" value="FCD"/>
    <property type="match status" value="1"/>
</dbReference>
<dbReference type="SUPFAM" id="SSF46785">
    <property type="entry name" value="Winged helix' DNA-binding domain"/>
    <property type="match status" value="1"/>
</dbReference>
<dbReference type="GO" id="GO:0003677">
    <property type="term" value="F:DNA binding"/>
    <property type="evidence" value="ECO:0007669"/>
    <property type="project" value="UniProtKB-KW"/>
</dbReference>
<name>A0A0D0IJ10_9MICO</name>
<feature type="domain" description="HTH gntR-type" evidence="4">
    <location>
        <begin position="1"/>
        <end position="66"/>
    </location>
</feature>
<evidence type="ECO:0000256" key="3">
    <source>
        <dbReference type="ARBA" id="ARBA00023163"/>
    </source>
</evidence>
<dbReference type="Gene3D" id="1.20.120.530">
    <property type="entry name" value="GntR ligand-binding domain-like"/>
    <property type="match status" value="1"/>
</dbReference>
<gene>
    <name evidence="5" type="ORF">SD72_14130</name>
</gene>
<dbReference type="Pfam" id="PF07729">
    <property type="entry name" value="FCD"/>
    <property type="match status" value="1"/>
</dbReference>
<evidence type="ECO:0000313" key="6">
    <source>
        <dbReference type="Proteomes" id="UP000032120"/>
    </source>
</evidence>
<dbReference type="InterPro" id="IPR011711">
    <property type="entry name" value="GntR_C"/>
</dbReference>
<reference evidence="5 6" key="1">
    <citation type="submission" date="2015-01" db="EMBL/GenBank/DDBJ databases">
        <title>Draft genome sequence of Leucobacter komagatae strain VKM ST2845.</title>
        <authorList>
            <person name="Karlyshev A.V."/>
            <person name="Kudryashova E.B."/>
        </authorList>
    </citation>
    <scope>NUCLEOTIDE SEQUENCE [LARGE SCALE GENOMIC DNA]</scope>
    <source>
        <strain evidence="5 6">VKM ST2845</strain>
    </source>
</reference>
<dbReference type="PANTHER" id="PTHR43537:SF5">
    <property type="entry name" value="UXU OPERON TRANSCRIPTIONAL REGULATOR"/>
    <property type="match status" value="1"/>
</dbReference>
<evidence type="ECO:0000256" key="1">
    <source>
        <dbReference type="ARBA" id="ARBA00023015"/>
    </source>
</evidence>
<dbReference type="Pfam" id="PF00392">
    <property type="entry name" value="GntR"/>
    <property type="match status" value="1"/>
</dbReference>
<dbReference type="SUPFAM" id="SSF48008">
    <property type="entry name" value="GntR ligand-binding domain-like"/>
    <property type="match status" value="1"/>
</dbReference>
<dbReference type="Gene3D" id="1.10.10.10">
    <property type="entry name" value="Winged helix-like DNA-binding domain superfamily/Winged helix DNA-binding domain"/>
    <property type="match status" value="1"/>
</dbReference>
<comment type="caution">
    <text evidence="5">The sequence shown here is derived from an EMBL/GenBank/DDBJ whole genome shotgun (WGS) entry which is preliminary data.</text>
</comment>
<keyword evidence="1" id="KW-0805">Transcription regulation</keyword>
<dbReference type="InterPro" id="IPR036388">
    <property type="entry name" value="WH-like_DNA-bd_sf"/>
</dbReference>
<dbReference type="Proteomes" id="UP000032120">
    <property type="component" value="Unassembled WGS sequence"/>
</dbReference>
<evidence type="ECO:0000313" key="5">
    <source>
        <dbReference type="EMBL" id="KIP51649.1"/>
    </source>
</evidence>
<accession>A0A0D0IJ10</accession>
<evidence type="ECO:0000256" key="2">
    <source>
        <dbReference type="ARBA" id="ARBA00023125"/>
    </source>
</evidence>
<protein>
    <recommendedName>
        <fullName evidence="4">HTH gntR-type domain-containing protein</fullName>
    </recommendedName>
</protein>
<dbReference type="GO" id="GO:0003700">
    <property type="term" value="F:DNA-binding transcription factor activity"/>
    <property type="evidence" value="ECO:0007669"/>
    <property type="project" value="InterPro"/>
</dbReference>
<sequence>MAEHVYERLIDMFISGEIAAGQRLSVDGLSRELQVSQTPIRRALTLLEADGLAHNSYLAGYTAAEKLTEEELDELFEVRLLIEPKAAALAAQRGTAEQFDEIEALSERMVVRDVGGNPMDYSAFARLDAQFHEAIVAAASNAMLLRNYVTIRAHVHLFRLRFHRTVTADAITEHAEILEALRSRDAGRAETAAREHLLQSHARLKRAFETP</sequence>
<dbReference type="InterPro" id="IPR008920">
    <property type="entry name" value="TF_FadR/GntR_C"/>
</dbReference>
<keyword evidence="2" id="KW-0238">DNA-binding</keyword>
<dbReference type="InterPro" id="IPR000524">
    <property type="entry name" value="Tscrpt_reg_HTH_GntR"/>
</dbReference>
<keyword evidence="6" id="KW-1185">Reference proteome</keyword>